<comment type="subcellular location">
    <subcellularLocation>
        <location evidence="4">Secreted</location>
        <location evidence="4">Extracellular space</location>
        <location evidence="4">Apoplast</location>
    </subcellularLocation>
</comment>
<reference evidence="5" key="1">
    <citation type="submission" date="2019-10" db="EMBL/GenBank/DDBJ databases">
        <authorList>
            <person name="Zhang R."/>
            <person name="Pan Y."/>
            <person name="Wang J."/>
            <person name="Ma R."/>
            <person name="Yu S."/>
        </authorList>
    </citation>
    <scope>NUCLEOTIDE SEQUENCE</scope>
    <source>
        <strain evidence="5">LA-IB0</strain>
        <tissue evidence="5">Leaf</tissue>
    </source>
</reference>
<protein>
    <recommendedName>
        <fullName evidence="4">Dirigent protein</fullName>
    </recommendedName>
</protein>
<keyword evidence="3 4" id="KW-0964">Secreted</keyword>
<comment type="similarity">
    <text evidence="1 4">Belongs to the plant dirigent protein family.</text>
</comment>
<keyword evidence="6" id="KW-1185">Reference proteome</keyword>
<dbReference type="GO" id="GO:0009699">
    <property type="term" value="P:phenylpropanoid biosynthetic process"/>
    <property type="evidence" value="ECO:0007669"/>
    <property type="project" value="UniProtKB-ARBA"/>
</dbReference>
<organism evidence="5 6">
    <name type="scientific">Buddleja alternifolia</name>
    <dbReference type="NCBI Taxonomy" id="168488"/>
    <lineage>
        <taxon>Eukaryota</taxon>
        <taxon>Viridiplantae</taxon>
        <taxon>Streptophyta</taxon>
        <taxon>Embryophyta</taxon>
        <taxon>Tracheophyta</taxon>
        <taxon>Spermatophyta</taxon>
        <taxon>Magnoliopsida</taxon>
        <taxon>eudicotyledons</taxon>
        <taxon>Gunneridae</taxon>
        <taxon>Pentapetalae</taxon>
        <taxon>asterids</taxon>
        <taxon>lamiids</taxon>
        <taxon>Lamiales</taxon>
        <taxon>Scrophulariaceae</taxon>
        <taxon>Buddlejeae</taxon>
        <taxon>Buddleja</taxon>
    </lineage>
</organism>
<evidence type="ECO:0000256" key="1">
    <source>
        <dbReference type="ARBA" id="ARBA00010746"/>
    </source>
</evidence>
<dbReference type="InterPro" id="IPR044859">
    <property type="entry name" value="Allene_oxi_cyc_Dirigent"/>
</dbReference>
<dbReference type="Pfam" id="PF03018">
    <property type="entry name" value="Dirigent"/>
    <property type="match status" value="1"/>
</dbReference>
<comment type="caution">
    <text evidence="5">The sequence shown here is derived from an EMBL/GenBank/DDBJ whole genome shotgun (WGS) entry which is preliminary data.</text>
</comment>
<dbReference type="Gene3D" id="2.40.480.10">
    <property type="entry name" value="Allene oxide cyclase-like"/>
    <property type="match status" value="1"/>
</dbReference>
<comment type="function">
    <text evidence="4">Dirigent proteins impart stereoselectivity on the phenoxy radical-coupling reaction, yielding optically active lignans from two molecules of coniferyl alcohol in the biosynthesis of lignans, flavonolignans, and alkaloids and thus plays a central role in plant secondary metabolism.</text>
</comment>
<gene>
    <name evidence="5" type="ORF">BUALT_Bualt11G0019600</name>
</gene>
<keyword evidence="4" id="KW-0052">Apoplast</keyword>
<accession>A0AAV6WY62</accession>
<dbReference type="PANTHER" id="PTHR21495">
    <property type="entry name" value="NUCLEOPORIN-RELATED"/>
    <property type="match status" value="1"/>
</dbReference>
<comment type="subunit">
    <text evidence="2 4">Homodimer.</text>
</comment>
<evidence type="ECO:0000256" key="4">
    <source>
        <dbReference type="RuleBase" id="RU363099"/>
    </source>
</evidence>
<evidence type="ECO:0000256" key="3">
    <source>
        <dbReference type="ARBA" id="ARBA00022525"/>
    </source>
</evidence>
<dbReference type="InterPro" id="IPR004265">
    <property type="entry name" value="Dirigent"/>
</dbReference>
<dbReference type="AlphaFoldDB" id="A0AAV6WY62"/>
<dbReference type="EMBL" id="WHWC01000011">
    <property type="protein sequence ID" value="KAG8373392.1"/>
    <property type="molecule type" value="Genomic_DNA"/>
</dbReference>
<dbReference type="GO" id="GO:0048046">
    <property type="term" value="C:apoplast"/>
    <property type="evidence" value="ECO:0007669"/>
    <property type="project" value="UniProtKB-SubCell"/>
</dbReference>
<evidence type="ECO:0000313" key="6">
    <source>
        <dbReference type="Proteomes" id="UP000826271"/>
    </source>
</evidence>
<evidence type="ECO:0000313" key="5">
    <source>
        <dbReference type="EMBL" id="KAG8373392.1"/>
    </source>
</evidence>
<sequence>MLIIFIIQSLWGEIEIDIDIDGEADRESIDALYDCTNCFAVVHGNGPKEMKNWFEIAPHMDQKGVFGSTSLEELAYHMTFNLVFTNGEYSGSMLSVIGRNPFLNKYRELAIVGGSGVFRLDRGIVQLNTVIFNSTTGDAVVEYTVMVLHY</sequence>
<proteinExistence type="inferred from homology"/>
<name>A0AAV6WY62_9LAMI</name>
<evidence type="ECO:0000256" key="2">
    <source>
        <dbReference type="ARBA" id="ARBA00011738"/>
    </source>
</evidence>
<dbReference type="Proteomes" id="UP000826271">
    <property type="component" value="Unassembled WGS sequence"/>
</dbReference>